<name>A0ABY7KFM6_9ACTN</name>
<dbReference type="Proteomes" id="UP001164439">
    <property type="component" value="Chromosome"/>
</dbReference>
<organism evidence="2 3">
    <name type="scientific">Streptomyces cinnabarinus</name>
    <dbReference type="NCBI Taxonomy" id="67287"/>
    <lineage>
        <taxon>Bacteria</taxon>
        <taxon>Bacillati</taxon>
        <taxon>Actinomycetota</taxon>
        <taxon>Actinomycetes</taxon>
        <taxon>Kitasatosporales</taxon>
        <taxon>Streptomycetaceae</taxon>
        <taxon>Streptomyces</taxon>
    </lineage>
</organism>
<reference evidence="2" key="1">
    <citation type="submission" date="2022-12" db="EMBL/GenBank/DDBJ databases">
        <authorList>
            <person name="Ruckert C."/>
            <person name="Busche T."/>
            <person name="Kalinowski J."/>
            <person name="Wittmann C."/>
        </authorList>
    </citation>
    <scope>NUCLEOTIDE SEQUENCE</scope>
    <source>
        <strain evidence="2">DSM 40467</strain>
    </source>
</reference>
<evidence type="ECO:0008006" key="4">
    <source>
        <dbReference type="Google" id="ProtNLM"/>
    </source>
</evidence>
<gene>
    <name evidence="2" type="ORF">STRCI_004679</name>
</gene>
<evidence type="ECO:0000256" key="1">
    <source>
        <dbReference type="SAM" id="SignalP"/>
    </source>
</evidence>
<feature type="chain" id="PRO_5046840959" description="Secreted protein" evidence="1">
    <location>
        <begin position="22"/>
        <end position="203"/>
    </location>
</feature>
<keyword evidence="1" id="KW-0732">Signal</keyword>
<dbReference type="EMBL" id="CP114413">
    <property type="protein sequence ID" value="WAZ23342.1"/>
    <property type="molecule type" value="Genomic_DNA"/>
</dbReference>
<dbReference type="RefSeq" id="WP_269660920.1">
    <property type="nucleotide sequence ID" value="NZ_CP114413.1"/>
</dbReference>
<keyword evidence="3" id="KW-1185">Reference proteome</keyword>
<accession>A0ABY7KFM6</accession>
<evidence type="ECO:0000313" key="2">
    <source>
        <dbReference type="EMBL" id="WAZ23342.1"/>
    </source>
</evidence>
<feature type="signal peptide" evidence="1">
    <location>
        <begin position="1"/>
        <end position="21"/>
    </location>
</feature>
<evidence type="ECO:0000313" key="3">
    <source>
        <dbReference type="Proteomes" id="UP001164439"/>
    </source>
</evidence>
<sequence>MKRNRVRIGAAAVATAGVVTGAGLWINALGTGHADDDGDRGTVAAQPKASRCVGAKAATTAVDNPDETPLDRLLDDIDRLGRNRFAHSFTGLSVDEDHKAADLYRIPSASFDDAVCDAAEKGVTVRIHDTDASRTDLDALADRISEDMNRWDGTFQLRQVGVDERGWVSVGVDDPGTAEPVLHDTFGHERHLRVVHVEQAHLD</sequence>
<protein>
    <recommendedName>
        <fullName evidence="4">Secreted protein</fullName>
    </recommendedName>
</protein>
<proteinExistence type="predicted"/>